<dbReference type="InterPro" id="IPR008145">
    <property type="entry name" value="GK/Ca_channel_bsu"/>
</dbReference>
<reference evidence="11" key="1">
    <citation type="submission" date="2020-10" db="EMBL/GenBank/DDBJ databases">
        <authorList>
            <person name="Gilroy R."/>
        </authorList>
    </citation>
    <scope>NUCLEOTIDE SEQUENCE</scope>
    <source>
        <strain evidence="11">35461</strain>
    </source>
</reference>
<comment type="subcellular location">
    <subcellularLocation>
        <location evidence="9">Cytoplasm</location>
    </subcellularLocation>
</comment>
<evidence type="ECO:0000256" key="4">
    <source>
        <dbReference type="ARBA" id="ARBA00022679"/>
    </source>
</evidence>
<dbReference type="GO" id="GO:0005829">
    <property type="term" value="C:cytosol"/>
    <property type="evidence" value="ECO:0007669"/>
    <property type="project" value="TreeGrafter"/>
</dbReference>
<dbReference type="FunFam" id="3.30.63.10:FF:000002">
    <property type="entry name" value="Guanylate kinase 1"/>
    <property type="match status" value="1"/>
</dbReference>
<organism evidence="11 12">
    <name type="scientific">Candidatus Spyradenecus faecavium</name>
    <dbReference type="NCBI Taxonomy" id="2840947"/>
    <lineage>
        <taxon>Bacteria</taxon>
        <taxon>Pseudomonadati</taxon>
        <taxon>Lentisphaerota</taxon>
        <taxon>Lentisphaeria</taxon>
        <taxon>Lentisphaerales</taxon>
        <taxon>Lentisphaeraceae</taxon>
        <taxon>Lentisphaeraceae incertae sedis</taxon>
        <taxon>Candidatus Spyradenecus</taxon>
    </lineage>
</organism>
<protein>
    <recommendedName>
        <fullName evidence="3 9">Guanylate kinase</fullName>
        <ecNumber evidence="2 9">2.7.4.8</ecNumber>
    </recommendedName>
    <alternativeName>
        <fullName evidence="8 9">GMP kinase</fullName>
    </alternativeName>
</protein>
<dbReference type="Pfam" id="PF00625">
    <property type="entry name" value="Guanylate_kin"/>
    <property type="match status" value="1"/>
</dbReference>
<dbReference type="InterPro" id="IPR008144">
    <property type="entry name" value="Guanylate_kin-like_dom"/>
</dbReference>
<name>A0A9D1T3J5_9BACT</name>
<dbReference type="HAMAP" id="MF_00328">
    <property type="entry name" value="Guanylate_kinase"/>
    <property type="match status" value="1"/>
</dbReference>
<keyword evidence="9" id="KW-0963">Cytoplasm</keyword>
<dbReference type="GO" id="GO:0004385">
    <property type="term" value="F:GMP kinase activity"/>
    <property type="evidence" value="ECO:0007669"/>
    <property type="project" value="UniProtKB-UniRule"/>
</dbReference>
<evidence type="ECO:0000256" key="7">
    <source>
        <dbReference type="ARBA" id="ARBA00022840"/>
    </source>
</evidence>
<dbReference type="InterPro" id="IPR027417">
    <property type="entry name" value="P-loop_NTPase"/>
</dbReference>
<evidence type="ECO:0000259" key="10">
    <source>
        <dbReference type="PROSITE" id="PS50052"/>
    </source>
</evidence>
<evidence type="ECO:0000256" key="1">
    <source>
        <dbReference type="ARBA" id="ARBA00005790"/>
    </source>
</evidence>
<dbReference type="PANTHER" id="PTHR23117:SF13">
    <property type="entry name" value="GUANYLATE KINASE"/>
    <property type="match status" value="1"/>
</dbReference>
<dbReference type="EMBL" id="DVOR01000219">
    <property type="protein sequence ID" value="HIV09794.1"/>
    <property type="molecule type" value="Genomic_DNA"/>
</dbReference>
<dbReference type="PROSITE" id="PS50052">
    <property type="entry name" value="GUANYLATE_KINASE_2"/>
    <property type="match status" value="1"/>
</dbReference>
<dbReference type="SMART" id="SM00072">
    <property type="entry name" value="GuKc"/>
    <property type="match status" value="1"/>
</dbReference>
<dbReference type="AlphaFoldDB" id="A0A9D1T3J5"/>
<evidence type="ECO:0000256" key="6">
    <source>
        <dbReference type="ARBA" id="ARBA00022777"/>
    </source>
</evidence>
<proteinExistence type="inferred from homology"/>
<feature type="domain" description="Guanylate kinase-like" evidence="10">
    <location>
        <begin position="12"/>
        <end position="200"/>
    </location>
</feature>
<dbReference type="InterPro" id="IPR020590">
    <property type="entry name" value="Guanylate_kinase_CS"/>
</dbReference>
<dbReference type="PANTHER" id="PTHR23117">
    <property type="entry name" value="GUANYLATE KINASE-RELATED"/>
    <property type="match status" value="1"/>
</dbReference>
<dbReference type="NCBIfam" id="TIGR03263">
    <property type="entry name" value="guanyl_kin"/>
    <property type="match status" value="1"/>
</dbReference>
<evidence type="ECO:0000256" key="9">
    <source>
        <dbReference type="HAMAP-Rule" id="MF_00328"/>
    </source>
</evidence>
<accession>A0A9D1T3J5</accession>
<keyword evidence="6 9" id="KW-0418">Kinase</keyword>
<evidence type="ECO:0000256" key="5">
    <source>
        <dbReference type="ARBA" id="ARBA00022741"/>
    </source>
</evidence>
<evidence type="ECO:0000313" key="12">
    <source>
        <dbReference type="Proteomes" id="UP000886845"/>
    </source>
</evidence>
<dbReference type="GO" id="GO:0005524">
    <property type="term" value="F:ATP binding"/>
    <property type="evidence" value="ECO:0007669"/>
    <property type="project" value="UniProtKB-UniRule"/>
</dbReference>
<comment type="caution">
    <text evidence="11">The sequence shown here is derived from an EMBL/GenBank/DDBJ whole genome shotgun (WGS) entry which is preliminary data.</text>
</comment>
<evidence type="ECO:0000313" key="11">
    <source>
        <dbReference type="EMBL" id="HIV09794.1"/>
    </source>
</evidence>
<keyword evidence="7 9" id="KW-0067">ATP-binding</keyword>
<dbReference type="Gene3D" id="3.30.63.10">
    <property type="entry name" value="Guanylate Kinase phosphate binding domain"/>
    <property type="match status" value="1"/>
</dbReference>
<evidence type="ECO:0000256" key="3">
    <source>
        <dbReference type="ARBA" id="ARBA00016296"/>
    </source>
</evidence>
<keyword evidence="5 9" id="KW-0547">Nucleotide-binding</keyword>
<reference evidence="11" key="2">
    <citation type="journal article" date="2021" name="PeerJ">
        <title>Extensive microbial diversity within the chicken gut microbiome revealed by metagenomics and culture.</title>
        <authorList>
            <person name="Gilroy R."/>
            <person name="Ravi A."/>
            <person name="Getino M."/>
            <person name="Pursley I."/>
            <person name="Horton D.L."/>
            <person name="Alikhan N.F."/>
            <person name="Baker D."/>
            <person name="Gharbi K."/>
            <person name="Hall N."/>
            <person name="Watson M."/>
            <person name="Adriaenssens E.M."/>
            <person name="Foster-Nyarko E."/>
            <person name="Jarju S."/>
            <person name="Secka A."/>
            <person name="Antonio M."/>
            <person name="Oren A."/>
            <person name="Chaudhuri R.R."/>
            <person name="La Ragione R."/>
            <person name="Hildebrand F."/>
            <person name="Pallen M.J."/>
        </authorList>
    </citation>
    <scope>NUCLEOTIDE SEQUENCE</scope>
    <source>
        <strain evidence="11">35461</strain>
    </source>
</reference>
<dbReference type="InterPro" id="IPR017665">
    <property type="entry name" value="Guanylate_kinase"/>
</dbReference>
<evidence type="ECO:0000256" key="8">
    <source>
        <dbReference type="ARBA" id="ARBA00030128"/>
    </source>
</evidence>
<sequence length="206" mass="22925">MALERKRRLMKPLLIVMSAPSGAGKSTLCDLLLQEFPEITYSVSCTTRAPRGEEEDGVDYFFLSKEEFARQEREGMLLESATVHGNRYGTPAGPVREAFAEGQSVLMDIDVVGADSVRRFVAGLPEDDPLRAGFVDIFIEPPSLEELRRRLVGRGEDAPESIEVRLANAQGELDRAHEFTFRVVNDDLQVAYRKLRDIVLVKGGAL</sequence>
<keyword evidence="4 9" id="KW-0808">Transferase</keyword>
<dbReference type="PROSITE" id="PS00856">
    <property type="entry name" value="GUANYLATE_KINASE_1"/>
    <property type="match status" value="1"/>
</dbReference>
<dbReference type="CDD" id="cd00071">
    <property type="entry name" value="GMPK"/>
    <property type="match status" value="1"/>
</dbReference>
<evidence type="ECO:0000256" key="2">
    <source>
        <dbReference type="ARBA" id="ARBA00012961"/>
    </source>
</evidence>
<comment type="similarity">
    <text evidence="1 9">Belongs to the guanylate kinase family.</text>
</comment>
<dbReference type="Proteomes" id="UP000886845">
    <property type="component" value="Unassembled WGS sequence"/>
</dbReference>
<comment type="function">
    <text evidence="9">Essential for recycling GMP and indirectly, cGMP.</text>
</comment>
<dbReference type="Gene3D" id="3.40.50.300">
    <property type="entry name" value="P-loop containing nucleotide triphosphate hydrolases"/>
    <property type="match status" value="1"/>
</dbReference>
<comment type="catalytic activity">
    <reaction evidence="9">
        <text>GMP + ATP = GDP + ADP</text>
        <dbReference type="Rhea" id="RHEA:20780"/>
        <dbReference type="ChEBI" id="CHEBI:30616"/>
        <dbReference type="ChEBI" id="CHEBI:58115"/>
        <dbReference type="ChEBI" id="CHEBI:58189"/>
        <dbReference type="ChEBI" id="CHEBI:456216"/>
        <dbReference type="EC" id="2.7.4.8"/>
    </reaction>
</comment>
<dbReference type="EC" id="2.7.4.8" evidence="2 9"/>
<dbReference type="SUPFAM" id="SSF52540">
    <property type="entry name" value="P-loop containing nucleoside triphosphate hydrolases"/>
    <property type="match status" value="1"/>
</dbReference>
<feature type="binding site" evidence="9">
    <location>
        <begin position="19"/>
        <end position="26"/>
    </location>
    <ligand>
        <name>ATP</name>
        <dbReference type="ChEBI" id="CHEBI:30616"/>
    </ligand>
</feature>
<gene>
    <name evidence="9 11" type="primary">gmk</name>
    <name evidence="11" type="ORF">IAC79_06755</name>
</gene>